<evidence type="ECO:0008006" key="3">
    <source>
        <dbReference type="Google" id="ProtNLM"/>
    </source>
</evidence>
<organism evidence="1 2">
    <name type="scientific">Bacillus australimaris</name>
    <dbReference type="NCBI Taxonomy" id="1326968"/>
    <lineage>
        <taxon>Bacteria</taxon>
        <taxon>Bacillati</taxon>
        <taxon>Bacillota</taxon>
        <taxon>Bacilli</taxon>
        <taxon>Bacillales</taxon>
        <taxon>Bacillaceae</taxon>
        <taxon>Bacillus</taxon>
    </lineage>
</organism>
<dbReference type="Proteomes" id="UP000050272">
    <property type="component" value="Unassembled WGS sequence"/>
</dbReference>
<name>A0ABR5MU08_9BACI</name>
<evidence type="ECO:0000313" key="2">
    <source>
        <dbReference type="Proteomes" id="UP000050272"/>
    </source>
</evidence>
<proteinExistence type="predicted"/>
<dbReference type="EMBL" id="LGYN01000015">
    <property type="protein sequence ID" value="KPN14310.1"/>
    <property type="molecule type" value="Genomic_DNA"/>
</dbReference>
<sequence>MSFLDYDLYMFITDTYHEKEIHDLKKETLDMNDYNYDDTDFITEERPQYGTVGIPSTGTVARPPLGGSASVGGMIPGTQLSIASLLQQHPRPTSPPPQQALKLVQQLKSNPQLLQYVVQQRPRTLQQLTQYMQSGGQTTPYGGSRGSCPVGWEIVIYSTFFGLDVDLIFNILPPWTPGIVAGFDIFSSFRVITNVVWEIC</sequence>
<keyword evidence="2" id="KW-1185">Reference proteome</keyword>
<accession>A0ABR5MU08</accession>
<comment type="caution">
    <text evidence="1">The sequence shown here is derived from an EMBL/GenBank/DDBJ whole genome shotgun (WGS) entry which is preliminary data.</text>
</comment>
<gene>
    <name evidence="1" type="ORF">AKG37_18220</name>
</gene>
<evidence type="ECO:0000313" key="1">
    <source>
        <dbReference type="EMBL" id="KPN14310.1"/>
    </source>
</evidence>
<protein>
    <recommendedName>
        <fullName evidence="3">Cleavage stimulation factor subunit 2 hinge domain-containing protein</fullName>
    </recommendedName>
</protein>
<reference evidence="1 2" key="1">
    <citation type="submission" date="2015-07" db="EMBL/GenBank/DDBJ databases">
        <title>Bacillus zhangzhouensis sp. nov. and Bacillus nanhaiticus sp. nov.</title>
        <authorList>
            <person name="Liu Y."/>
            <person name="Lai Q."/>
            <person name="Shao Z."/>
        </authorList>
    </citation>
    <scope>NUCLEOTIDE SEQUENCE [LARGE SCALE GENOMIC DNA]</scope>
    <source>
        <strain evidence="1 2">NH7I_1</strain>
    </source>
</reference>